<reference evidence="1 2" key="1">
    <citation type="submission" date="2014-11" db="EMBL/GenBank/DDBJ databases">
        <title>Genome sequencing of Pantoea rodasii ND03.</title>
        <authorList>
            <person name="Muhamad Yunos N.Y."/>
            <person name="Chan K.-G."/>
        </authorList>
    </citation>
    <scope>NUCLEOTIDE SEQUENCE [LARGE SCALE GENOMIC DNA]</scope>
    <source>
        <strain evidence="1 2">ND03</strain>
    </source>
</reference>
<dbReference type="Proteomes" id="UP000030853">
    <property type="component" value="Unassembled WGS sequence"/>
</dbReference>
<dbReference type="EMBL" id="JTJJ01000022">
    <property type="protein sequence ID" value="KHJ69126.1"/>
    <property type="molecule type" value="Genomic_DNA"/>
</dbReference>
<evidence type="ECO:0000313" key="1">
    <source>
        <dbReference type="EMBL" id="KHJ69126.1"/>
    </source>
</evidence>
<protein>
    <submittedName>
        <fullName evidence="1">Uncharacterized protein</fullName>
    </submittedName>
</protein>
<sequence length="77" mass="8317">MEDQAISPKTVRELQKLAAKAVKTVAVILETIRNALLKRVRKGDAVVIRNNTAVMFPSAGFIPAVTAIAIAPPHEQK</sequence>
<accession>A0A0B1RBW6</accession>
<gene>
    <name evidence="1" type="ORF">QU24_05265</name>
</gene>
<evidence type="ECO:0000313" key="2">
    <source>
        <dbReference type="Proteomes" id="UP000030853"/>
    </source>
</evidence>
<comment type="caution">
    <text evidence="1">The sequence shown here is derived from an EMBL/GenBank/DDBJ whole genome shotgun (WGS) entry which is preliminary data.</text>
</comment>
<organism evidence="1 2">
    <name type="scientific">Pantoea rodasii</name>
    <dbReference type="NCBI Taxonomy" id="1076549"/>
    <lineage>
        <taxon>Bacteria</taxon>
        <taxon>Pseudomonadati</taxon>
        <taxon>Pseudomonadota</taxon>
        <taxon>Gammaproteobacteria</taxon>
        <taxon>Enterobacterales</taxon>
        <taxon>Erwiniaceae</taxon>
        <taxon>Pantoea</taxon>
    </lineage>
</organism>
<dbReference type="AlphaFoldDB" id="A0A0B1RBW6"/>
<proteinExistence type="predicted"/>
<name>A0A0B1RBW6_9GAMM</name>